<dbReference type="Gene3D" id="3.40.50.10140">
    <property type="entry name" value="Toll/interleukin-1 receptor homology (TIR) domain"/>
    <property type="match status" value="1"/>
</dbReference>
<evidence type="ECO:0000313" key="15">
    <source>
        <dbReference type="RefSeq" id="XP_022249763.1"/>
    </source>
</evidence>
<evidence type="ECO:0000256" key="12">
    <source>
        <dbReference type="SAM" id="SignalP"/>
    </source>
</evidence>
<evidence type="ECO:0000256" key="11">
    <source>
        <dbReference type="SAM" id="Phobius"/>
    </source>
</evidence>
<proteinExistence type="inferred from homology"/>
<organism evidence="14 15">
    <name type="scientific">Limulus polyphemus</name>
    <name type="common">Atlantic horseshoe crab</name>
    <dbReference type="NCBI Taxonomy" id="6850"/>
    <lineage>
        <taxon>Eukaryota</taxon>
        <taxon>Metazoa</taxon>
        <taxon>Ecdysozoa</taxon>
        <taxon>Arthropoda</taxon>
        <taxon>Chelicerata</taxon>
        <taxon>Merostomata</taxon>
        <taxon>Xiphosura</taxon>
        <taxon>Limulidae</taxon>
        <taxon>Limulus</taxon>
    </lineage>
</organism>
<dbReference type="InterPro" id="IPR003591">
    <property type="entry name" value="Leu-rich_rpt_typical-subtyp"/>
</dbReference>
<evidence type="ECO:0000256" key="6">
    <source>
        <dbReference type="ARBA" id="ARBA00022737"/>
    </source>
</evidence>
<evidence type="ECO:0000256" key="9">
    <source>
        <dbReference type="ARBA" id="ARBA00023170"/>
    </source>
</evidence>
<dbReference type="SUPFAM" id="SSF52047">
    <property type="entry name" value="RNI-like"/>
    <property type="match status" value="1"/>
</dbReference>
<feature type="transmembrane region" description="Helical" evidence="11">
    <location>
        <begin position="621"/>
        <end position="644"/>
    </location>
</feature>
<evidence type="ECO:0000256" key="2">
    <source>
        <dbReference type="ARBA" id="ARBA00009634"/>
    </source>
</evidence>
<keyword evidence="4 11" id="KW-0812">Transmembrane</keyword>
<dbReference type="PANTHER" id="PTHR24365:SF530">
    <property type="entry name" value="MSTPROX-RELATED"/>
    <property type="match status" value="1"/>
</dbReference>
<dbReference type="SUPFAM" id="SSF52200">
    <property type="entry name" value="Toll/Interleukin receptor TIR domain"/>
    <property type="match status" value="1"/>
</dbReference>
<gene>
    <name evidence="15" type="primary">LOC106466100</name>
</gene>
<keyword evidence="9" id="KW-0675">Receptor</keyword>
<dbReference type="SMART" id="SM00369">
    <property type="entry name" value="LRR_TYP"/>
    <property type="match status" value="9"/>
</dbReference>
<comment type="similarity">
    <text evidence="2">Belongs to the Toll-like receptor family.</text>
</comment>
<dbReference type="Pfam" id="PF13855">
    <property type="entry name" value="LRR_8"/>
    <property type="match status" value="2"/>
</dbReference>
<evidence type="ECO:0000313" key="14">
    <source>
        <dbReference type="Proteomes" id="UP000694941"/>
    </source>
</evidence>
<dbReference type="Gene3D" id="3.80.10.10">
    <property type="entry name" value="Ribonuclease Inhibitor"/>
    <property type="match status" value="4"/>
</dbReference>
<dbReference type="InterPro" id="IPR000157">
    <property type="entry name" value="TIR_dom"/>
</dbReference>
<evidence type="ECO:0000256" key="10">
    <source>
        <dbReference type="ARBA" id="ARBA00023180"/>
    </source>
</evidence>
<dbReference type="RefSeq" id="XP_022249763.1">
    <property type="nucleotide sequence ID" value="XM_022394055.1"/>
</dbReference>
<dbReference type="InterPro" id="IPR001611">
    <property type="entry name" value="Leu-rich_rpt"/>
</dbReference>
<dbReference type="PRINTS" id="PR01537">
    <property type="entry name" value="INTRLKN1R1F"/>
</dbReference>
<dbReference type="Pfam" id="PF01582">
    <property type="entry name" value="TIR"/>
    <property type="match status" value="1"/>
</dbReference>
<dbReference type="SUPFAM" id="SSF52058">
    <property type="entry name" value="L domain-like"/>
    <property type="match status" value="1"/>
</dbReference>
<dbReference type="SMART" id="SM00255">
    <property type="entry name" value="TIR"/>
    <property type="match status" value="1"/>
</dbReference>
<feature type="signal peptide" evidence="12">
    <location>
        <begin position="1"/>
        <end position="18"/>
    </location>
</feature>
<keyword evidence="14" id="KW-1185">Reference proteome</keyword>
<dbReference type="Pfam" id="PF13306">
    <property type="entry name" value="LRR_5"/>
    <property type="match status" value="1"/>
</dbReference>
<dbReference type="InterPro" id="IPR035897">
    <property type="entry name" value="Toll_tir_struct_dom_sf"/>
</dbReference>
<reference evidence="15" key="1">
    <citation type="submission" date="2025-08" db="UniProtKB">
        <authorList>
            <consortium name="RefSeq"/>
        </authorList>
    </citation>
    <scope>IDENTIFICATION</scope>
    <source>
        <tissue evidence="15">Muscle</tissue>
    </source>
</reference>
<dbReference type="PROSITE" id="PS51450">
    <property type="entry name" value="LRR"/>
    <property type="match status" value="3"/>
</dbReference>
<dbReference type="SMART" id="SM00365">
    <property type="entry name" value="LRR_SD22"/>
    <property type="match status" value="6"/>
</dbReference>
<dbReference type="PIRSF" id="PIRSF037595">
    <property type="entry name" value="Toll-like_receptor"/>
    <property type="match status" value="1"/>
</dbReference>
<keyword evidence="3" id="KW-0433">Leucine-rich repeat</keyword>
<keyword evidence="10" id="KW-0325">Glycoprotein</keyword>
<feature type="domain" description="TIR" evidence="13">
    <location>
        <begin position="671"/>
        <end position="811"/>
    </location>
</feature>
<comment type="subcellular location">
    <subcellularLocation>
        <location evidence="1">Membrane</location>
        <topology evidence="1">Single-pass type I membrane protein</topology>
    </subcellularLocation>
</comment>
<accession>A0ABM1T1K7</accession>
<evidence type="ECO:0000256" key="7">
    <source>
        <dbReference type="ARBA" id="ARBA00022989"/>
    </source>
</evidence>
<feature type="chain" id="PRO_5045985531" evidence="12">
    <location>
        <begin position="19"/>
        <end position="813"/>
    </location>
</feature>
<dbReference type="Proteomes" id="UP000694941">
    <property type="component" value="Unplaced"/>
</dbReference>
<evidence type="ECO:0000256" key="8">
    <source>
        <dbReference type="ARBA" id="ARBA00023136"/>
    </source>
</evidence>
<dbReference type="InterPro" id="IPR026906">
    <property type="entry name" value="LRR_5"/>
</dbReference>
<keyword evidence="5 12" id="KW-0732">Signal</keyword>
<name>A0ABM1T1K7_LIMPO</name>
<dbReference type="PROSITE" id="PS50104">
    <property type="entry name" value="TIR"/>
    <property type="match status" value="1"/>
</dbReference>
<evidence type="ECO:0000256" key="3">
    <source>
        <dbReference type="ARBA" id="ARBA00022614"/>
    </source>
</evidence>
<evidence type="ECO:0000256" key="1">
    <source>
        <dbReference type="ARBA" id="ARBA00004479"/>
    </source>
</evidence>
<evidence type="ECO:0000256" key="5">
    <source>
        <dbReference type="ARBA" id="ARBA00022729"/>
    </source>
</evidence>
<keyword evidence="7 11" id="KW-1133">Transmembrane helix</keyword>
<keyword evidence="8 11" id="KW-0472">Membrane</keyword>
<dbReference type="InterPro" id="IPR032675">
    <property type="entry name" value="LRR_dom_sf"/>
</dbReference>
<evidence type="ECO:0000256" key="4">
    <source>
        <dbReference type="ARBA" id="ARBA00022692"/>
    </source>
</evidence>
<dbReference type="PANTHER" id="PTHR24365">
    <property type="entry name" value="TOLL-LIKE RECEPTOR"/>
    <property type="match status" value="1"/>
</dbReference>
<dbReference type="InterPro" id="IPR017241">
    <property type="entry name" value="Toll-like_receptor"/>
</dbReference>
<protein>
    <submittedName>
        <fullName evidence="15">Toll-like receptor 13</fullName>
    </submittedName>
</protein>
<evidence type="ECO:0000259" key="13">
    <source>
        <dbReference type="PROSITE" id="PS50104"/>
    </source>
</evidence>
<sequence>MLLAGVFIVLTLIYATNLQEDQQSPEFKNRLKIFRSHANVTAIPTCTLSTYTGHLRVYCRGANIEVVAYRVPQQTYELSLGKGNYTILDRSLFSHLKQMRRFELYNSRIFKIMPQFLKGLSRLEFLGLSNNFLKRLHPKLFLETPNITTLDLSGNLILSFGVISLALATLKHLEKVDLSDNKLIRYIRFDDVEDLRNSSLRDLNINNCFLETVENGSLGVLSNLKTLDLGSNILSAKALKNVTLGLQYTQIKVFKLAYLTQLAIFPSDSLSPLSNTFVESLYLDDNHFLNIALFPNIPSLRTLSLTSCSVEDLGKSLYTVPGVEVLFLKRHRLVSIGQNQLRPLTKLRKLVVSDYVGDWHSDRFFLEINGFSTLKNLEYLNLASNPIKSSVNRLHFNGLENLKELDLSATLITKIEDFAFEPLKSLERLNLNYNNFRDLSNNTFHGLTNLTYLFLRENDLILRSYSYPFHKMPSLEVLILSNNNIRLMDSLTFSRSSNLELLFLSNNVIAPWNESLFENNPKLRVLRLEKNDIRYVTQAMLQDFVKVTEEIDVSGNPYDCHVCGMESFQRWINSTNVTIKDLHRFPEKYSCKNPKDLEGKFLVFVKIPTEHCITYVVNLKLVLTSSIATLVAVVVTVLFVGYYYRWYIRYWWFLIRTKVKHFRETNESEEFLYDAFISYSEDDVAWVSKKLLPALENKETKLRLCIHERDFDVGRPITENVLQAIVKSRKTILILSKSFVNSKWCMFELHMAQHRLFEDDRDALVLIRFDDLNDKLLTKNIKYLIKTRTYIPWPQTQDEQKLFWLRLINAVSK</sequence>
<dbReference type="GeneID" id="106466100"/>
<keyword evidence="6" id="KW-0677">Repeat</keyword>